<reference evidence="10" key="1">
    <citation type="submission" date="2018-06" db="EMBL/GenBank/DDBJ databases">
        <authorList>
            <consortium name="Pathogen Informatics"/>
        </authorList>
    </citation>
    <scope>NUCLEOTIDE SEQUENCE [LARGE SCALE GENOMIC DNA]</scope>
    <source>
        <strain evidence="10">NCTC10132</strain>
    </source>
</reference>
<feature type="domain" description="Aminoacyl-tRNA synthetase class Ia" evidence="8">
    <location>
        <begin position="1"/>
        <end position="55"/>
    </location>
</feature>
<evidence type="ECO:0000313" key="9">
    <source>
        <dbReference type="EMBL" id="SYV97480.1"/>
    </source>
</evidence>
<name>A0A3B0PP56_9BACT</name>
<proteinExistence type="predicted"/>
<dbReference type="GO" id="GO:0005829">
    <property type="term" value="C:cytosol"/>
    <property type="evidence" value="ECO:0007669"/>
    <property type="project" value="TreeGrafter"/>
</dbReference>
<evidence type="ECO:0000256" key="2">
    <source>
        <dbReference type="ARBA" id="ARBA00022598"/>
    </source>
</evidence>
<evidence type="ECO:0000313" key="10">
    <source>
        <dbReference type="Proteomes" id="UP000257559"/>
    </source>
</evidence>
<dbReference type="GO" id="GO:0005524">
    <property type="term" value="F:ATP binding"/>
    <property type="evidence" value="ECO:0007669"/>
    <property type="project" value="UniProtKB-KW"/>
</dbReference>
<sequence length="55" mass="6459">MYFFGLEFMKEIPFKEVLFHGLIRDAKGQKMSKSLNNGVDPIDMIEKYGSDSLRW</sequence>
<keyword evidence="4" id="KW-0067">ATP-binding</keyword>
<dbReference type="InterPro" id="IPR002300">
    <property type="entry name" value="aa-tRNA-synth_Ia"/>
</dbReference>
<feature type="non-terminal residue" evidence="9">
    <location>
        <position position="55"/>
    </location>
</feature>
<evidence type="ECO:0000256" key="6">
    <source>
        <dbReference type="ARBA" id="ARBA00023146"/>
    </source>
</evidence>
<dbReference type="SUPFAM" id="SSF52374">
    <property type="entry name" value="Nucleotidylyl transferase"/>
    <property type="match status" value="1"/>
</dbReference>
<evidence type="ECO:0000259" key="8">
    <source>
        <dbReference type="Pfam" id="PF00133"/>
    </source>
</evidence>
<dbReference type="Proteomes" id="UP000257559">
    <property type="component" value="Chromosome"/>
</dbReference>
<dbReference type="KEGG" id="medw:NCTC10132_00846"/>
<evidence type="ECO:0000256" key="1">
    <source>
        <dbReference type="ARBA" id="ARBA00013169"/>
    </source>
</evidence>
<keyword evidence="6" id="KW-0030">Aminoacyl-tRNA synthetase</keyword>
<dbReference type="PANTHER" id="PTHR11946">
    <property type="entry name" value="VALYL-TRNA SYNTHETASES"/>
    <property type="match status" value="1"/>
</dbReference>
<dbReference type="InterPro" id="IPR014729">
    <property type="entry name" value="Rossmann-like_a/b/a_fold"/>
</dbReference>
<accession>A0A3B0PP56</accession>
<dbReference type="Pfam" id="PF00133">
    <property type="entry name" value="tRNA-synt_1"/>
    <property type="match status" value="1"/>
</dbReference>
<evidence type="ECO:0000256" key="7">
    <source>
        <dbReference type="ARBA" id="ARBA00029936"/>
    </source>
</evidence>
<organism evidence="9 10">
    <name type="scientific">Mycoplasmopsis edwardii</name>
    <dbReference type="NCBI Taxonomy" id="53558"/>
    <lineage>
        <taxon>Bacteria</taxon>
        <taxon>Bacillati</taxon>
        <taxon>Mycoplasmatota</taxon>
        <taxon>Mycoplasmoidales</taxon>
        <taxon>Metamycoplasmataceae</taxon>
        <taxon>Mycoplasmopsis</taxon>
    </lineage>
</organism>
<protein>
    <recommendedName>
        <fullName evidence="1">valine--tRNA ligase</fullName>
        <ecNumber evidence="1">6.1.1.9</ecNumber>
    </recommendedName>
    <alternativeName>
        <fullName evidence="7">Valyl-tRNA synthetase</fullName>
    </alternativeName>
</protein>
<evidence type="ECO:0000256" key="3">
    <source>
        <dbReference type="ARBA" id="ARBA00022741"/>
    </source>
</evidence>
<gene>
    <name evidence="9" type="primary">valS_1</name>
    <name evidence="9" type="ORF">NCTC10132_00846</name>
</gene>
<keyword evidence="10" id="KW-1185">Reference proteome</keyword>
<keyword evidence="2 9" id="KW-0436">Ligase</keyword>
<keyword evidence="5" id="KW-0648">Protein biosynthesis</keyword>
<dbReference type="GO" id="GO:0004832">
    <property type="term" value="F:valine-tRNA ligase activity"/>
    <property type="evidence" value="ECO:0007669"/>
    <property type="project" value="UniProtKB-EC"/>
</dbReference>
<dbReference type="PANTHER" id="PTHR11946:SF93">
    <property type="entry name" value="VALINE--TRNA LIGASE, CHLOROPLASTIC_MITOCHONDRIAL 2"/>
    <property type="match status" value="1"/>
</dbReference>
<keyword evidence="3" id="KW-0547">Nucleotide-binding</keyword>
<evidence type="ECO:0000256" key="4">
    <source>
        <dbReference type="ARBA" id="ARBA00022840"/>
    </source>
</evidence>
<dbReference type="InterPro" id="IPR002303">
    <property type="entry name" value="Valyl-tRNA_ligase"/>
</dbReference>
<dbReference type="GO" id="GO:0006438">
    <property type="term" value="P:valyl-tRNA aminoacylation"/>
    <property type="evidence" value="ECO:0007669"/>
    <property type="project" value="InterPro"/>
</dbReference>
<dbReference type="AlphaFoldDB" id="A0A3B0PP56"/>
<dbReference type="EMBL" id="LS991951">
    <property type="protein sequence ID" value="SYV97480.1"/>
    <property type="molecule type" value="Genomic_DNA"/>
</dbReference>
<evidence type="ECO:0000256" key="5">
    <source>
        <dbReference type="ARBA" id="ARBA00022917"/>
    </source>
</evidence>
<dbReference type="EC" id="6.1.1.9" evidence="1"/>
<dbReference type="Gene3D" id="3.40.50.620">
    <property type="entry name" value="HUPs"/>
    <property type="match status" value="1"/>
</dbReference>